<protein>
    <submittedName>
        <fullName evidence="2">Uncharacterized protein</fullName>
    </submittedName>
</protein>
<organism evidence="2 3">
    <name type="scientific">Brassica campestris</name>
    <name type="common">Field mustard</name>
    <dbReference type="NCBI Taxonomy" id="3711"/>
    <lineage>
        <taxon>Eukaryota</taxon>
        <taxon>Viridiplantae</taxon>
        <taxon>Streptophyta</taxon>
        <taxon>Embryophyta</taxon>
        <taxon>Tracheophyta</taxon>
        <taxon>Spermatophyta</taxon>
        <taxon>Magnoliopsida</taxon>
        <taxon>eudicotyledons</taxon>
        <taxon>Gunneridae</taxon>
        <taxon>Pentapetalae</taxon>
        <taxon>rosids</taxon>
        <taxon>malvids</taxon>
        <taxon>Brassicales</taxon>
        <taxon>Brassicaceae</taxon>
        <taxon>Brassiceae</taxon>
        <taxon>Brassica</taxon>
    </lineage>
</organism>
<dbReference type="HOGENOM" id="CLU_2240377_0_0_1"/>
<feature type="chain" id="PRO_5004051249" evidence="1">
    <location>
        <begin position="24"/>
        <end position="105"/>
    </location>
</feature>
<keyword evidence="3" id="KW-1185">Reference proteome</keyword>
<evidence type="ECO:0000313" key="3">
    <source>
        <dbReference type="Proteomes" id="UP000011750"/>
    </source>
</evidence>
<evidence type="ECO:0000256" key="1">
    <source>
        <dbReference type="SAM" id="SignalP"/>
    </source>
</evidence>
<dbReference type="EnsemblPlants" id="Bra019577.1">
    <property type="protein sequence ID" value="Bra019577.1-P"/>
    <property type="gene ID" value="Bra019577"/>
</dbReference>
<evidence type="ECO:0000313" key="2">
    <source>
        <dbReference type="EnsemblPlants" id="Bra019577.1-P"/>
    </source>
</evidence>
<name>M4DST4_BRACM</name>
<dbReference type="AlphaFoldDB" id="M4DST4"/>
<reference evidence="2 3" key="1">
    <citation type="journal article" date="2011" name="Nat. Genet.">
        <title>The genome of the mesopolyploid crop species Brassica rapa.</title>
        <authorList>
            <consortium name="Brassica rapa Genome Sequencing Project Consortium"/>
            <person name="Wang X."/>
            <person name="Wang H."/>
            <person name="Wang J."/>
            <person name="Sun R."/>
            <person name="Wu J."/>
            <person name="Liu S."/>
            <person name="Bai Y."/>
            <person name="Mun J.H."/>
            <person name="Bancroft I."/>
            <person name="Cheng F."/>
            <person name="Huang S."/>
            <person name="Li X."/>
            <person name="Hua W."/>
            <person name="Wang J."/>
            <person name="Wang X."/>
            <person name="Freeling M."/>
            <person name="Pires J.C."/>
            <person name="Paterson A.H."/>
            <person name="Chalhoub B."/>
            <person name="Wang B."/>
            <person name="Hayward A."/>
            <person name="Sharpe A.G."/>
            <person name="Park B.S."/>
            <person name="Weisshaar B."/>
            <person name="Liu B."/>
            <person name="Li B."/>
            <person name="Liu B."/>
            <person name="Tong C."/>
            <person name="Song C."/>
            <person name="Duran C."/>
            <person name="Peng C."/>
            <person name="Geng C."/>
            <person name="Koh C."/>
            <person name="Lin C."/>
            <person name="Edwards D."/>
            <person name="Mu D."/>
            <person name="Shen D."/>
            <person name="Soumpourou E."/>
            <person name="Li F."/>
            <person name="Fraser F."/>
            <person name="Conant G."/>
            <person name="Lassalle G."/>
            <person name="King G.J."/>
            <person name="Bonnema G."/>
            <person name="Tang H."/>
            <person name="Wang H."/>
            <person name="Belcram H."/>
            <person name="Zhou H."/>
            <person name="Hirakawa H."/>
            <person name="Abe H."/>
            <person name="Guo H."/>
            <person name="Wang H."/>
            <person name="Jin H."/>
            <person name="Parkin I.A."/>
            <person name="Batley J."/>
            <person name="Kim J.S."/>
            <person name="Just J."/>
            <person name="Li J."/>
            <person name="Xu J."/>
            <person name="Deng J."/>
            <person name="Kim J.A."/>
            <person name="Li J."/>
            <person name="Yu J."/>
            <person name="Meng J."/>
            <person name="Wang J."/>
            <person name="Min J."/>
            <person name="Poulain J."/>
            <person name="Wang J."/>
            <person name="Hatakeyama K."/>
            <person name="Wu K."/>
            <person name="Wang L."/>
            <person name="Fang L."/>
            <person name="Trick M."/>
            <person name="Links M.G."/>
            <person name="Zhao M."/>
            <person name="Jin M."/>
            <person name="Ramchiary N."/>
            <person name="Drou N."/>
            <person name="Berkman P.J."/>
            <person name="Cai Q."/>
            <person name="Huang Q."/>
            <person name="Li R."/>
            <person name="Tabata S."/>
            <person name="Cheng S."/>
            <person name="Zhang S."/>
            <person name="Zhang S."/>
            <person name="Huang S."/>
            <person name="Sato S."/>
            <person name="Sun S."/>
            <person name="Kwon S.J."/>
            <person name="Choi S.R."/>
            <person name="Lee T.H."/>
            <person name="Fan W."/>
            <person name="Zhao X."/>
            <person name="Tan X."/>
            <person name="Xu X."/>
            <person name="Wang Y."/>
            <person name="Qiu Y."/>
            <person name="Yin Y."/>
            <person name="Li Y."/>
            <person name="Du Y."/>
            <person name="Liao Y."/>
            <person name="Lim Y."/>
            <person name="Narusaka Y."/>
            <person name="Wang Y."/>
            <person name="Wang Z."/>
            <person name="Li Z."/>
            <person name="Wang Z."/>
            <person name="Xiong Z."/>
            <person name="Zhang Z."/>
        </authorList>
    </citation>
    <scope>NUCLEOTIDE SEQUENCE [LARGE SCALE GENOMIC DNA]</scope>
    <source>
        <strain evidence="2 3">cv. Chiifu-401-42</strain>
    </source>
</reference>
<keyword evidence="1" id="KW-0732">Signal</keyword>
<dbReference type="Gramene" id="Bra019577.1">
    <property type="protein sequence ID" value="Bra019577.1-P"/>
    <property type="gene ID" value="Bra019577"/>
</dbReference>
<reference evidence="2 3" key="2">
    <citation type="journal article" date="2018" name="Hortic Res">
        <title>Improved Brassica rapa reference genome by single-molecule sequencing and chromosome conformation capture technologies.</title>
        <authorList>
            <person name="Zhang L."/>
            <person name="Cai X."/>
            <person name="Wu J."/>
            <person name="Liu M."/>
            <person name="Grob S."/>
            <person name="Cheng F."/>
            <person name="Liang J."/>
            <person name="Cai C."/>
            <person name="Liu Z."/>
            <person name="Liu B."/>
            <person name="Wang F."/>
            <person name="Li S."/>
            <person name="Liu F."/>
            <person name="Li X."/>
            <person name="Cheng L."/>
            <person name="Yang W."/>
            <person name="Li M.H."/>
            <person name="Grossniklaus U."/>
            <person name="Zheng H."/>
            <person name="Wang X."/>
        </authorList>
    </citation>
    <scope>NUCLEOTIDE SEQUENCE [LARGE SCALE GENOMIC DNA]</scope>
    <source>
        <strain evidence="2 3">cv. Chiifu-401-42</strain>
    </source>
</reference>
<dbReference type="PROSITE" id="PS51257">
    <property type="entry name" value="PROKAR_LIPOPROTEIN"/>
    <property type="match status" value="1"/>
</dbReference>
<accession>M4DST4</accession>
<reference evidence="2" key="3">
    <citation type="submission" date="2023-03" db="UniProtKB">
        <authorList>
            <consortium name="EnsemblPlants"/>
        </authorList>
    </citation>
    <scope>IDENTIFICATION</scope>
    <source>
        <strain evidence="2">cv. Chiifu-401-42</strain>
    </source>
</reference>
<dbReference type="InParanoid" id="M4DST4"/>
<dbReference type="Proteomes" id="UP000011750">
    <property type="component" value="Chromosome A06"/>
</dbReference>
<feature type="signal peptide" evidence="1">
    <location>
        <begin position="1"/>
        <end position="23"/>
    </location>
</feature>
<sequence>MMIKSCLILAAICSLALITACRTCEEGAFGDLIAKSGITADMLDSLIALKDFQRVDGLPPLSEIENILREKSLKNLQELRQNSRFNRRLPNGWNMEILWNQEKKM</sequence>
<proteinExistence type="predicted"/>
<dbReference type="STRING" id="51351.M4DST4"/>